<name>W4FQA8_APHAT</name>
<gene>
    <name evidence="1" type="ORF">H257_15154</name>
</gene>
<protein>
    <submittedName>
        <fullName evidence="1">Uncharacterized protein</fullName>
    </submittedName>
</protein>
<dbReference type="GeneID" id="20817150"/>
<dbReference type="EMBL" id="KI913180">
    <property type="protein sequence ID" value="ETV69004.1"/>
    <property type="molecule type" value="Genomic_DNA"/>
</dbReference>
<organism evidence="1">
    <name type="scientific">Aphanomyces astaci</name>
    <name type="common">Crayfish plague agent</name>
    <dbReference type="NCBI Taxonomy" id="112090"/>
    <lineage>
        <taxon>Eukaryota</taxon>
        <taxon>Sar</taxon>
        <taxon>Stramenopiles</taxon>
        <taxon>Oomycota</taxon>
        <taxon>Saprolegniomycetes</taxon>
        <taxon>Saprolegniales</taxon>
        <taxon>Verrucalvaceae</taxon>
        <taxon>Aphanomyces</taxon>
    </lineage>
</organism>
<dbReference type="RefSeq" id="XP_009841463.1">
    <property type="nucleotide sequence ID" value="XM_009843161.1"/>
</dbReference>
<dbReference type="AlphaFoldDB" id="W4FQA8"/>
<reference evidence="1" key="1">
    <citation type="submission" date="2013-12" db="EMBL/GenBank/DDBJ databases">
        <title>The Genome Sequence of Aphanomyces astaci APO3.</title>
        <authorList>
            <consortium name="The Broad Institute Genomics Platform"/>
            <person name="Russ C."/>
            <person name="Tyler B."/>
            <person name="van West P."/>
            <person name="Dieguez-Uribeondo J."/>
            <person name="Young S.K."/>
            <person name="Zeng Q."/>
            <person name="Gargeya S."/>
            <person name="Fitzgerald M."/>
            <person name="Abouelleil A."/>
            <person name="Alvarado L."/>
            <person name="Chapman S.B."/>
            <person name="Gainer-Dewar J."/>
            <person name="Goldberg J."/>
            <person name="Griggs A."/>
            <person name="Gujja S."/>
            <person name="Hansen M."/>
            <person name="Howarth C."/>
            <person name="Imamovic A."/>
            <person name="Ireland A."/>
            <person name="Larimer J."/>
            <person name="McCowan C."/>
            <person name="Murphy C."/>
            <person name="Pearson M."/>
            <person name="Poon T.W."/>
            <person name="Priest M."/>
            <person name="Roberts A."/>
            <person name="Saif S."/>
            <person name="Shea T."/>
            <person name="Sykes S."/>
            <person name="Wortman J."/>
            <person name="Nusbaum C."/>
            <person name="Birren B."/>
        </authorList>
    </citation>
    <scope>NUCLEOTIDE SEQUENCE [LARGE SCALE GENOMIC DNA]</scope>
    <source>
        <strain evidence="1">APO3</strain>
    </source>
</reference>
<sequence>MYNRVLAASLKFSHDFITRTWLHHSDMASSRWYAPYKSFNLSNVSDDNTEFSTEYVAFTRTRHIGTLVTYTSNTVMKKSRQAVELKNLDTWVGVGGSRAPNCTFKVNPDSFRQASVLACSLSGLKNDFNLGRSRHHGSGSGTSFGAGMTAYMTREITPAQMATGKP</sequence>
<dbReference type="VEuPathDB" id="FungiDB:H257_15154"/>
<accession>W4FQA8</accession>
<evidence type="ECO:0000313" key="1">
    <source>
        <dbReference type="EMBL" id="ETV69004.1"/>
    </source>
</evidence>
<proteinExistence type="predicted"/>